<evidence type="ECO:0000256" key="2">
    <source>
        <dbReference type="ARBA" id="ARBA00022692"/>
    </source>
</evidence>
<name>A0ABV8ZAM9_9FLAO</name>
<feature type="transmembrane region" description="Helical" evidence="5">
    <location>
        <begin position="98"/>
        <end position="116"/>
    </location>
</feature>
<sequence>MKIDIKKVFLVFLPFTQALTLNIFFPLKISEIALVILIFFYINKKTISKDSIWFINNNLIIVLLGILVTISFFVNIPWNYPYLPKVIPFRINRVGDSFIRLCYFYLCIAAYFYSFRLFTKDIKILEKWILGAMIAAIYGWYLFISSGLNLPYLKLPGMGEPQTLNGFIRCSTFKEGNYYGLFLLLSASVSFYLKKIKQGWFLLLSVIVSMSTISVISVFIFVFYYYRKRILKLNVMLKLVPVFIIGVLIFIQTDFYQRFVYKKLFESTKTLTQNNFSKVDRVITGKVAFYSGIDNPFFGVGPANYGLHYDYYNKYKKIVVNRSEYFDRFAQRKNERAIPNNVYLEVMSEYGVFALLLFMLFLFLVLTKAYYLKEDAIVGGMFSIIISFNAFPSFIMLFIWVFFAIPFAIHRNKLNLEKTVETNYDN</sequence>
<evidence type="ECO:0000256" key="4">
    <source>
        <dbReference type="ARBA" id="ARBA00023136"/>
    </source>
</evidence>
<feature type="transmembrane region" description="Helical" evidence="5">
    <location>
        <begin position="200"/>
        <end position="226"/>
    </location>
</feature>
<organism evidence="7 8">
    <name type="scientific">Flavobacterium chungangensis</name>
    <dbReference type="NCBI Taxonomy" id="2708132"/>
    <lineage>
        <taxon>Bacteria</taxon>
        <taxon>Pseudomonadati</taxon>
        <taxon>Bacteroidota</taxon>
        <taxon>Flavobacteriia</taxon>
        <taxon>Flavobacteriales</taxon>
        <taxon>Flavobacteriaceae</taxon>
        <taxon>Flavobacterium</taxon>
    </lineage>
</organism>
<evidence type="ECO:0000256" key="3">
    <source>
        <dbReference type="ARBA" id="ARBA00022989"/>
    </source>
</evidence>
<dbReference type="Proteomes" id="UP001596003">
    <property type="component" value="Unassembled WGS sequence"/>
</dbReference>
<dbReference type="RefSeq" id="WP_379795070.1">
    <property type="nucleotide sequence ID" value="NZ_JBHSFY010000001.1"/>
</dbReference>
<evidence type="ECO:0000313" key="8">
    <source>
        <dbReference type="Proteomes" id="UP001596003"/>
    </source>
</evidence>
<comment type="caution">
    <text evidence="7">The sequence shown here is derived from an EMBL/GenBank/DDBJ whole genome shotgun (WGS) entry which is preliminary data.</text>
</comment>
<dbReference type="PANTHER" id="PTHR37422:SF13">
    <property type="entry name" value="LIPOPOLYSACCHARIDE BIOSYNTHESIS PROTEIN PA4999-RELATED"/>
    <property type="match status" value="1"/>
</dbReference>
<accession>A0ABV8ZAM9</accession>
<protein>
    <submittedName>
        <fullName evidence="7">O-antigen ligase family protein</fullName>
    </submittedName>
</protein>
<dbReference type="PANTHER" id="PTHR37422">
    <property type="entry name" value="TEICHURONIC ACID BIOSYNTHESIS PROTEIN TUAE"/>
    <property type="match status" value="1"/>
</dbReference>
<keyword evidence="8" id="KW-1185">Reference proteome</keyword>
<keyword evidence="2 5" id="KW-0812">Transmembrane</keyword>
<comment type="subcellular location">
    <subcellularLocation>
        <location evidence="1">Membrane</location>
        <topology evidence="1">Multi-pass membrane protein</topology>
    </subcellularLocation>
</comment>
<feature type="transmembrane region" description="Helical" evidence="5">
    <location>
        <begin position="54"/>
        <end position="78"/>
    </location>
</feature>
<feature type="transmembrane region" description="Helical" evidence="5">
    <location>
        <begin position="350"/>
        <end position="371"/>
    </location>
</feature>
<feature type="transmembrane region" description="Helical" evidence="5">
    <location>
        <begin position="238"/>
        <end position="256"/>
    </location>
</feature>
<dbReference type="Pfam" id="PF04932">
    <property type="entry name" value="Wzy_C"/>
    <property type="match status" value="1"/>
</dbReference>
<feature type="transmembrane region" description="Helical" evidence="5">
    <location>
        <begin position="377"/>
        <end position="409"/>
    </location>
</feature>
<keyword evidence="4 5" id="KW-0472">Membrane</keyword>
<evidence type="ECO:0000256" key="1">
    <source>
        <dbReference type="ARBA" id="ARBA00004141"/>
    </source>
</evidence>
<dbReference type="InterPro" id="IPR051533">
    <property type="entry name" value="WaaL-like"/>
</dbReference>
<evidence type="ECO:0000256" key="5">
    <source>
        <dbReference type="SAM" id="Phobius"/>
    </source>
</evidence>
<keyword evidence="3 5" id="KW-1133">Transmembrane helix</keyword>
<dbReference type="InterPro" id="IPR007016">
    <property type="entry name" value="O-antigen_ligase-rel_domated"/>
</dbReference>
<reference evidence="8" key="1">
    <citation type="journal article" date="2019" name="Int. J. Syst. Evol. Microbiol.">
        <title>The Global Catalogue of Microorganisms (GCM) 10K type strain sequencing project: providing services to taxonomists for standard genome sequencing and annotation.</title>
        <authorList>
            <consortium name="The Broad Institute Genomics Platform"/>
            <consortium name="The Broad Institute Genome Sequencing Center for Infectious Disease"/>
            <person name="Wu L."/>
            <person name="Ma J."/>
        </authorList>
    </citation>
    <scope>NUCLEOTIDE SEQUENCE [LARGE SCALE GENOMIC DNA]</scope>
    <source>
        <strain evidence="8">NBRC 103627</strain>
    </source>
</reference>
<dbReference type="EMBL" id="JBHSFY010000001">
    <property type="protein sequence ID" value="MFC4475904.1"/>
    <property type="molecule type" value="Genomic_DNA"/>
</dbReference>
<feature type="transmembrane region" description="Helical" evidence="5">
    <location>
        <begin position="128"/>
        <end position="148"/>
    </location>
</feature>
<proteinExistence type="predicted"/>
<keyword evidence="7" id="KW-0436">Ligase</keyword>
<gene>
    <name evidence="7" type="ORF">ACFO3N_02385</name>
</gene>
<evidence type="ECO:0000259" key="6">
    <source>
        <dbReference type="Pfam" id="PF04932"/>
    </source>
</evidence>
<feature type="domain" description="O-antigen ligase-related" evidence="6">
    <location>
        <begin position="200"/>
        <end position="359"/>
    </location>
</feature>
<evidence type="ECO:0000313" key="7">
    <source>
        <dbReference type="EMBL" id="MFC4475904.1"/>
    </source>
</evidence>
<feature type="transmembrane region" description="Helical" evidence="5">
    <location>
        <begin position="23"/>
        <end position="42"/>
    </location>
</feature>
<dbReference type="GO" id="GO:0016874">
    <property type="term" value="F:ligase activity"/>
    <property type="evidence" value="ECO:0007669"/>
    <property type="project" value="UniProtKB-KW"/>
</dbReference>